<feature type="coiled-coil region" evidence="1">
    <location>
        <begin position="220"/>
        <end position="254"/>
    </location>
</feature>
<dbReference type="SUPFAM" id="SSF47473">
    <property type="entry name" value="EF-hand"/>
    <property type="match status" value="1"/>
</dbReference>
<name>A0A1Q9DER3_SYMMI</name>
<sequence>MLEAYLSTEEAAAAVAGATSALDADLTSAVRLLNYLLASGYNISQVVKVHAQLAADLNSGTGRLMSFNSVAFYGASAALLDPSELLGILQQQRCGSLKDSSDTGQLKREEFEMGLRKLGFRADVAAVFRSMDPNSSGLVSLKAFVTGLMGEPGIESAPSRNLRHSYHAGMSTPRLQESGPAPAGPTLLQKAPGPHHAGPKPTIPSKPEGEESLATLGARVVQLELQLAREQQSRADMERRLHLELERLEQLIRDVPSQEPRPAWQGSLQLSVSSPYRPQRGRIENAEGSTLSVATSLSEKCLADPPISGASAKAASPGPAREHQEVQKIPRLHLTPRNLALREQILTMREQAVAAKASGPPSSRSETSGGEGKLQSL</sequence>
<feature type="region of interest" description="Disordered" evidence="2">
    <location>
        <begin position="304"/>
        <end position="334"/>
    </location>
</feature>
<feature type="region of interest" description="Disordered" evidence="2">
    <location>
        <begin position="351"/>
        <end position="377"/>
    </location>
</feature>
<evidence type="ECO:0000256" key="1">
    <source>
        <dbReference type="SAM" id="Coils"/>
    </source>
</evidence>
<keyword evidence="4" id="KW-1185">Reference proteome</keyword>
<feature type="region of interest" description="Disordered" evidence="2">
    <location>
        <begin position="170"/>
        <end position="211"/>
    </location>
</feature>
<dbReference type="Gene3D" id="1.10.238.10">
    <property type="entry name" value="EF-hand"/>
    <property type="match status" value="1"/>
</dbReference>
<dbReference type="EMBL" id="LSRX01000576">
    <property type="protein sequence ID" value="OLP93560.1"/>
    <property type="molecule type" value="Genomic_DNA"/>
</dbReference>
<organism evidence="3 4">
    <name type="scientific">Symbiodinium microadriaticum</name>
    <name type="common">Dinoflagellate</name>
    <name type="synonym">Zooxanthella microadriatica</name>
    <dbReference type="NCBI Taxonomy" id="2951"/>
    <lineage>
        <taxon>Eukaryota</taxon>
        <taxon>Sar</taxon>
        <taxon>Alveolata</taxon>
        <taxon>Dinophyceae</taxon>
        <taxon>Suessiales</taxon>
        <taxon>Symbiodiniaceae</taxon>
        <taxon>Symbiodinium</taxon>
    </lineage>
</organism>
<reference evidence="3 4" key="1">
    <citation type="submission" date="2016-02" db="EMBL/GenBank/DDBJ databases">
        <title>Genome analysis of coral dinoflagellate symbionts highlights evolutionary adaptations to a symbiotic lifestyle.</title>
        <authorList>
            <person name="Aranda M."/>
            <person name="Li Y."/>
            <person name="Liew Y.J."/>
            <person name="Baumgarten S."/>
            <person name="Simakov O."/>
            <person name="Wilson M."/>
            <person name="Piel J."/>
            <person name="Ashoor H."/>
            <person name="Bougouffa S."/>
            <person name="Bajic V.B."/>
            <person name="Ryu T."/>
            <person name="Ravasi T."/>
            <person name="Bayer T."/>
            <person name="Micklem G."/>
            <person name="Kim H."/>
            <person name="Bhak J."/>
            <person name="Lajeunesse T.C."/>
            <person name="Voolstra C.R."/>
        </authorList>
    </citation>
    <scope>NUCLEOTIDE SEQUENCE [LARGE SCALE GENOMIC DNA]</scope>
    <source>
        <strain evidence="3 4">CCMP2467</strain>
    </source>
</reference>
<proteinExistence type="predicted"/>
<evidence type="ECO:0000256" key="2">
    <source>
        <dbReference type="SAM" id="MobiDB-lite"/>
    </source>
</evidence>
<dbReference type="Proteomes" id="UP000186817">
    <property type="component" value="Unassembled WGS sequence"/>
</dbReference>
<gene>
    <name evidence="3" type="ORF">AK812_SmicGene24519</name>
</gene>
<dbReference type="OrthoDB" id="438791at2759"/>
<evidence type="ECO:0000313" key="3">
    <source>
        <dbReference type="EMBL" id="OLP93560.1"/>
    </source>
</evidence>
<feature type="compositionally biased region" description="Low complexity" evidence="2">
    <location>
        <begin position="305"/>
        <end position="319"/>
    </location>
</feature>
<evidence type="ECO:0000313" key="4">
    <source>
        <dbReference type="Proteomes" id="UP000186817"/>
    </source>
</evidence>
<dbReference type="AlphaFoldDB" id="A0A1Q9DER3"/>
<comment type="caution">
    <text evidence="3">The sequence shown here is derived from an EMBL/GenBank/DDBJ whole genome shotgun (WGS) entry which is preliminary data.</text>
</comment>
<protein>
    <recommendedName>
        <fullName evidence="5">EF-hand domain-containing protein</fullName>
    </recommendedName>
</protein>
<keyword evidence="1" id="KW-0175">Coiled coil</keyword>
<dbReference type="InterPro" id="IPR011992">
    <property type="entry name" value="EF-hand-dom_pair"/>
</dbReference>
<evidence type="ECO:0008006" key="5">
    <source>
        <dbReference type="Google" id="ProtNLM"/>
    </source>
</evidence>
<accession>A0A1Q9DER3</accession>